<dbReference type="EMBL" id="JAMQKC010000026">
    <property type="protein sequence ID" value="MDC3418399.1"/>
    <property type="molecule type" value="Genomic_DNA"/>
</dbReference>
<gene>
    <name evidence="1" type="ORF">NC799_16075</name>
</gene>
<protein>
    <submittedName>
        <fullName evidence="1">Uncharacterized protein</fullName>
    </submittedName>
</protein>
<comment type="caution">
    <text evidence="1">The sequence shown here is derived from an EMBL/GenBank/DDBJ whole genome shotgun (WGS) entry which is preliminary data.</text>
</comment>
<accession>A0A9X3WJA9</accession>
<keyword evidence="2" id="KW-1185">Reference proteome</keyword>
<evidence type="ECO:0000313" key="2">
    <source>
        <dbReference type="Proteomes" id="UP001145069"/>
    </source>
</evidence>
<evidence type="ECO:0000313" key="1">
    <source>
        <dbReference type="EMBL" id="MDC3418399.1"/>
    </source>
</evidence>
<dbReference type="Proteomes" id="UP001145069">
    <property type="component" value="Unassembled WGS sequence"/>
</dbReference>
<name>A0A9X3WJA9_9BACI</name>
<sequence>MDNTSNRKNLIDKLVEIANKHHINYSIPEGGSDNADFADFIFKLAEDMMLGVQLAPVGSVKPLLTFPDGQELSFADLDELLLDIA</sequence>
<reference evidence="1" key="1">
    <citation type="submission" date="2022-06" db="EMBL/GenBank/DDBJ databases">
        <title>Aquibacillus sp. a new bacterium isolated from soil saline samples.</title>
        <authorList>
            <person name="Galisteo C."/>
            <person name="De La Haba R."/>
            <person name="Sanchez-Porro C."/>
            <person name="Ventosa A."/>
        </authorList>
    </citation>
    <scope>NUCLEOTIDE SEQUENCE</scope>
    <source>
        <strain evidence="1">3ASR75-54</strain>
    </source>
</reference>
<dbReference type="RefSeq" id="WP_272447462.1">
    <property type="nucleotide sequence ID" value="NZ_JAMQKC010000026.1"/>
</dbReference>
<organism evidence="1 2">
    <name type="scientific">Aquibacillus salsiterrae</name>
    <dbReference type="NCBI Taxonomy" id="2950439"/>
    <lineage>
        <taxon>Bacteria</taxon>
        <taxon>Bacillati</taxon>
        <taxon>Bacillota</taxon>
        <taxon>Bacilli</taxon>
        <taxon>Bacillales</taxon>
        <taxon>Bacillaceae</taxon>
        <taxon>Aquibacillus</taxon>
    </lineage>
</organism>
<dbReference type="AlphaFoldDB" id="A0A9X3WJA9"/>
<proteinExistence type="predicted"/>